<dbReference type="Proteomes" id="UP000288805">
    <property type="component" value="Unassembled WGS sequence"/>
</dbReference>
<accession>A0A438JB83</accession>
<organism evidence="3 4">
    <name type="scientific">Vitis vinifera</name>
    <name type="common">Grape</name>
    <dbReference type="NCBI Taxonomy" id="29760"/>
    <lineage>
        <taxon>Eukaryota</taxon>
        <taxon>Viridiplantae</taxon>
        <taxon>Streptophyta</taxon>
        <taxon>Embryophyta</taxon>
        <taxon>Tracheophyta</taxon>
        <taxon>Spermatophyta</taxon>
        <taxon>Magnoliopsida</taxon>
        <taxon>eudicotyledons</taxon>
        <taxon>Gunneridae</taxon>
        <taxon>Pentapetalae</taxon>
        <taxon>rosids</taxon>
        <taxon>Vitales</taxon>
        <taxon>Vitaceae</taxon>
        <taxon>Viteae</taxon>
        <taxon>Vitis</taxon>
    </lineage>
</organism>
<feature type="region of interest" description="Disordered" evidence="1">
    <location>
        <begin position="455"/>
        <end position="492"/>
    </location>
</feature>
<evidence type="ECO:0000259" key="2">
    <source>
        <dbReference type="Pfam" id="PF10536"/>
    </source>
</evidence>
<dbReference type="AlphaFoldDB" id="A0A438JB83"/>
<evidence type="ECO:0000313" key="4">
    <source>
        <dbReference type="Proteomes" id="UP000288805"/>
    </source>
</evidence>
<dbReference type="InterPro" id="IPR019557">
    <property type="entry name" value="AminoTfrase-like_pln_mobile"/>
</dbReference>
<proteinExistence type="predicted"/>
<dbReference type="Pfam" id="PF10536">
    <property type="entry name" value="PMD"/>
    <property type="match status" value="2"/>
</dbReference>
<dbReference type="PANTHER" id="PTHR46033:SF8">
    <property type="entry name" value="PROTEIN MAINTENANCE OF MERISTEMS-LIKE"/>
    <property type="match status" value="1"/>
</dbReference>
<feature type="compositionally biased region" description="Low complexity" evidence="1">
    <location>
        <begin position="458"/>
        <end position="471"/>
    </location>
</feature>
<name>A0A438JB83_VITVI</name>
<feature type="domain" description="Aminotransferase-like plant mobile" evidence="2">
    <location>
        <begin position="199"/>
        <end position="405"/>
    </location>
</feature>
<dbReference type="PANTHER" id="PTHR46033">
    <property type="entry name" value="PROTEIN MAIN-LIKE 2"/>
    <property type="match status" value="1"/>
</dbReference>
<feature type="compositionally biased region" description="Gly residues" evidence="1">
    <location>
        <begin position="483"/>
        <end position="492"/>
    </location>
</feature>
<evidence type="ECO:0000313" key="3">
    <source>
        <dbReference type="EMBL" id="RVX06235.1"/>
    </source>
</evidence>
<protein>
    <submittedName>
        <fullName evidence="3">Serine/threonine-protein phosphatase 7 long form-like</fullName>
    </submittedName>
</protein>
<dbReference type="GO" id="GO:0010073">
    <property type="term" value="P:meristem maintenance"/>
    <property type="evidence" value="ECO:0007669"/>
    <property type="project" value="InterPro"/>
</dbReference>
<comment type="caution">
    <text evidence="3">The sequence shown here is derived from an EMBL/GenBank/DDBJ whole genome shotgun (WGS) entry which is preliminary data.</text>
</comment>
<feature type="domain" description="Aminotransferase-like plant mobile" evidence="2">
    <location>
        <begin position="65"/>
        <end position="118"/>
    </location>
</feature>
<sequence length="492" mass="56470">MEYRGHSSDPDPLDTSVLVLQDRHRSHLVNSGQLASVLTCRHHISRFMREWEMDSRLRPYIIRSGFYGVYRIGHITLDWGLITSLVERWRLETHTFHLPVGDMTITLQDVAVILGLRVTPPTSEIKGSAISTRWLCHQFSHPPVDLDDATLERYARAFILGLIGSALFTDKKGTHIHMCYLPLLRDLTQTSMYSWGSVLWSWERLHVGRPDFGRPPAPPAVQHLEYDAADDLPVEQLDHGLQDEALLHEGLPADPLGCRWRVPLSWAQNPSCVLTFYRDQLDAQTHDQVLWEPYMGDLVAHLLAISLADQEIWWMMSPLICFDIVEWHRPERVLRQFGLQQGIPPSCSIELDLHSVDRQGRHKYDWGAFHAQYITLWGSREERIATTPPIVGVMQFHDPYMEWYRHITRRLITPPLHRDQMRYHSTVAASALGDIHRIAIDILHVIGEEHRIHSLRQSPTSSYPSMSPPVSATTVRMQPIQGQGRGSRQGDG</sequence>
<dbReference type="InterPro" id="IPR044824">
    <property type="entry name" value="MAIN-like"/>
</dbReference>
<evidence type="ECO:0000256" key="1">
    <source>
        <dbReference type="SAM" id="MobiDB-lite"/>
    </source>
</evidence>
<dbReference type="EMBL" id="QGNW01000052">
    <property type="protein sequence ID" value="RVX06235.1"/>
    <property type="molecule type" value="Genomic_DNA"/>
</dbReference>
<reference evidence="3 4" key="1">
    <citation type="journal article" date="2018" name="PLoS Genet.">
        <title>Population sequencing reveals clonal diversity and ancestral inbreeding in the grapevine cultivar Chardonnay.</title>
        <authorList>
            <person name="Roach M.J."/>
            <person name="Johnson D.L."/>
            <person name="Bohlmann J."/>
            <person name="van Vuuren H.J."/>
            <person name="Jones S.J."/>
            <person name="Pretorius I.S."/>
            <person name="Schmidt S.A."/>
            <person name="Borneman A.R."/>
        </authorList>
    </citation>
    <scope>NUCLEOTIDE SEQUENCE [LARGE SCALE GENOMIC DNA]</scope>
    <source>
        <strain evidence="4">cv. Chardonnay</strain>
        <tissue evidence="3">Leaf</tissue>
    </source>
</reference>
<gene>
    <name evidence="3" type="primary">MAIL3_238</name>
    <name evidence="3" type="ORF">CK203_027577</name>
</gene>